<evidence type="ECO:0000313" key="7">
    <source>
        <dbReference type="Proteomes" id="UP000005220"/>
    </source>
</evidence>
<sequence length="324" mass="36760">MLHPKSTEIYFKLNNGTTIPALGFGTYAPRERIPETKQAVKAAIKAGYRHIDTAWVYESEPYVGEAIKEMIEEGEVSRSDLFVTTKVWPVYWDNVEKSLNESLEALGLDYVDLLLQHWPLCFPRVEDEKNGVNGLVAYPEDDEGKPLLNEKGDFLETYRQIEKIYLNPDDHRVRAIGVSNYAIEYLEALFKECKVKPVVNQVEIHPHLPQLELNKFCHNHGILLTAYSPLGSDGAPNLKIPLVHQLAEKYDMSLNDILISYHIRKGNTVIPRSLNPVRIASTIEFAPFTQEELKQLDNVGIEEPARFVDAAFAQQIPGFGKSKK</sequence>
<dbReference type="InterPro" id="IPR036812">
    <property type="entry name" value="NAD(P)_OxRdtase_dom_sf"/>
</dbReference>
<feature type="site" description="Lowers pKa of active site Tyr" evidence="4">
    <location>
        <position position="86"/>
    </location>
</feature>
<dbReference type="Proteomes" id="UP000005220">
    <property type="component" value="Chromosome 7"/>
</dbReference>
<dbReference type="PROSITE" id="PS00062">
    <property type="entry name" value="ALDOKETO_REDUCTASE_2"/>
    <property type="match status" value="1"/>
</dbReference>
<dbReference type="InParanoid" id="H2AXR9"/>
<dbReference type="AlphaFoldDB" id="H2AXR9"/>
<keyword evidence="1" id="KW-0560">Oxidoreductase</keyword>
<feature type="binding site" evidence="3">
    <location>
        <position position="117"/>
    </location>
    <ligand>
        <name>substrate</name>
    </ligand>
</feature>
<name>H2AXR9_KAZAF</name>
<feature type="active site" description="Proton donor" evidence="2">
    <location>
        <position position="57"/>
    </location>
</feature>
<accession>H2AXR9</accession>
<evidence type="ECO:0000256" key="1">
    <source>
        <dbReference type="ARBA" id="ARBA00023002"/>
    </source>
</evidence>
<dbReference type="GeneID" id="13887149"/>
<dbReference type="HOGENOM" id="CLU_023205_0_0_1"/>
<evidence type="ECO:0000256" key="4">
    <source>
        <dbReference type="PIRSR" id="PIRSR000097-3"/>
    </source>
</evidence>
<dbReference type="RefSeq" id="XP_003958304.1">
    <property type="nucleotide sequence ID" value="XM_003958255.1"/>
</dbReference>
<dbReference type="eggNOG" id="KOG1577">
    <property type="taxonomic scope" value="Eukaryota"/>
</dbReference>
<evidence type="ECO:0000313" key="6">
    <source>
        <dbReference type="EMBL" id="CCF59169.1"/>
    </source>
</evidence>
<dbReference type="FunFam" id="3.20.20.100:FF:000002">
    <property type="entry name" value="2,5-diketo-D-gluconic acid reductase A"/>
    <property type="match status" value="1"/>
</dbReference>
<dbReference type="InterPro" id="IPR020471">
    <property type="entry name" value="AKR"/>
</dbReference>
<dbReference type="PROSITE" id="PS00798">
    <property type="entry name" value="ALDOKETO_REDUCTASE_1"/>
    <property type="match status" value="1"/>
</dbReference>
<dbReference type="GO" id="GO:0005975">
    <property type="term" value="P:carbohydrate metabolic process"/>
    <property type="evidence" value="ECO:0007669"/>
    <property type="project" value="EnsemblFungi"/>
</dbReference>
<dbReference type="GO" id="GO:0005829">
    <property type="term" value="C:cytosol"/>
    <property type="evidence" value="ECO:0007669"/>
    <property type="project" value="EnsemblFungi"/>
</dbReference>
<evidence type="ECO:0000256" key="3">
    <source>
        <dbReference type="PIRSR" id="PIRSR000097-2"/>
    </source>
</evidence>
<dbReference type="GO" id="GO:0045149">
    <property type="term" value="P:acetoin metabolic process"/>
    <property type="evidence" value="ECO:0007669"/>
    <property type="project" value="EnsemblFungi"/>
</dbReference>
<dbReference type="OrthoDB" id="416253at2759"/>
<dbReference type="SUPFAM" id="SSF51430">
    <property type="entry name" value="NAD(P)-linked oxidoreductase"/>
    <property type="match status" value="1"/>
</dbReference>
<feature type="domain" description="NADP-dependent oxidoreductase" evidence="5">
    <location>
        <begin position="22"/>
        <end position="299"/>
    </location>
</feature>
<dbReference type="Pfam" id="PF00248">
    <property type="entry name" value="Aldo_ket_red"/>
    <property type="match status" value="1"/>
</dbReference>
<dbReference type="GO" id="GO:0052588">
    <property type="term" value="F:diacetyl reductase ((S)-acetoin forming) (NAD+) activity"/>
    <property type="evidence" value="ECO:0007669"/>
    <property type="project" value="EnsemblFungi"/>
</dbReference>
<organism evidence="6 7">
    <name type="scientific">Kazachstania africana (strain ATCC 22294 / BCRC 22015 / CBS 2517 / CECT 1963 / NBRC 1671 / NRRL Y-8276)</name>
    <name type="common">Yeast</name>
    <name type="synonym">Kluyveromyces africanus</name>
    <dbReference type="NCBI Taxonomy" id="1071382"/>
    <lineage>
        <taxon>Eukaryota</taxon>
        <taxon>Fungi</taxon>
        <taxon>Dikarya</taxon>
        <taxon>Ascomycota</taxon>
        <taxon>Saccharomycotina</taxon>
        <taxon>Saccharomycetes</taxon>
        <taxon>Saccharomycetales</taxon>
        <taxon>Saccharomycetaceae</taxon>
        <taxon>Kazachstania</taxon>
    </lineage>
</organism>
<dbReference type="InterPro" id="IPR018170">
    <property type="entry name" value="Aldo/ket_reductase_CS"/>
</dbReference>
<dbReference type="EMBL" id="HE650827">
    <property type="protein sequence ID" value="CCF59169.1"/>
    <property type="molecule type" value="Genomic_DNA"/>
</dbReference>
<dbReference type="STRING" id="1071382.H2AXR9"/>
<dbReference type="PRINTS" id="PR00069">
    <property type="entry name" value="ALDKETRDTASE"/>
</dbReference>
<dbReference type="PIRSF" id="PIRSF000097">
    <property type="entry name" value="AKR"/>
    <property type="match status" value="1"/>
</dbReference>
<keyword evidence="7" id="KW-1185">Reference proteome</keyword>
<protein>
    <recommendedName>
        <fullName evidence="5">NADP-dependent oxidoreductase domain-containing protein</fullName>
    </recommendedName>
</protein>
<dbReference type="PANTHER" id="PTHR11732">
    <property type="entry name" value="ALDO/KETO REDUCTASE"/>
    <property type="match status" value="1"/>
</dbReference>
<evidence type="ECO:0000259" key="5">
    <source>
        <dbReference type="Pfam" id="PF00248"/>
    </source>
</evidence>
<dbReference type="FunCoup" id="H2AXR9">
    <property type="interactions" value="188"/>
</dbReference>
<dbReference type="Gene3D" id="3.20.20.100">
    <property type="entry name" value="NADP-dependent oxidoreductase domain"/>
    <property type="match status" value="1"/>
</dbReference>
<dbReference type="InterPro" id="IPR023210">
    <property type="entry name" value="NADP_OxRdtase_dom"/>
</dbReference>
<gene>
    <name evidence="6" type="primary">KAFR0G01350</name>
    <name evidence="6" type="ORF">KAFR_0G01350</name>
</gene>
<evidence type="ECO:0000256" key="2">
    <source>
        <dbReference type="PIRSR" id="PIRSR000097-1"/>
    </source>
</evidence>
<dbReference type="GO" id="GO:0045290">
    <property type="term" value="F:D-arabinose 1-dehydrogenase [NAD(P)+] activity"/>
    <property type="evidence" value="ECO:0007669"/>
    <property type="project" value="EnsemblFungi"/>
</dbReference>
<proteinExistence type="predicted"/>
<reference evidence="6 7" key="1">
    <citation type="journal article" date="2011" name="Proc. Natl. Acad. Sci. U.S.A.">
        <title>Evolutionary erosion of yeast sex chromosomes by mating-type switching accidents.</title>
        <authorList>
            <person name="Gordon J.L."/>
            <person name="Armisen D."/>
            <person name="Proux-Wera E."/>
            <person name="Oheigeartaigh S.S."/>
            <person name="Byrne K.P."/>
            <person name="Wolfe K.H."/>
        </authorList>
    </citation>
    <scope>NUCLEOTIDE SEQUENCE [LARGE SCALE GENOMIC DNA]</scope>
    <source>
        <strain evidence="7">ATCC 22294 / BCRC 22015 / CBS 2517 / CECT 1963 / NBRC 1671 / NRRL Y-8276</strain>
    </source>
</reference>
<dbReference type="KEGG" id="kaf:KAFR_0G01350"/>